<feature type="transmembrane region" description="Helical" evidence="1">
    <location>
        <begin position="9"/>
        <end position="28"/>
    </location>
</feature>
<evidence type="ECO:0000313" key="2">
    <source>
        <dbReference type="EMBL" id="MBC8530516.1"/>
    </source>
</evidence>
<dbReference type="AlphaFoldDB" id="A0A926D3E0"/>
<dbReference type="RefSeq" id="WP_249314490.1">
    <property type="nucleotide sequence ID" value="NZ_JACRSR010000001.1"/>
</dbReference>
<protein>
    <submittedName>
        <fullName evidence="2">Uncharacterized protein</fullName>
    </submittedName>
</protein>
<gene>
    <name evidence="2" type="ORF">H8696_01470</name>
</gene>
<accession>A0A926D3E0</accession>
<keyword evidence="1" id="KW-0472">Membrane</keyword>
<sequence length="206" mass="23370">MNLAKTCKISAVIMICLFGALGLVVLIMPDVLLHVPEDLLDSLKSFDIWVLAFDLWVVGIGLGLLLYGAGELVRLMFRWRDMAFEELQERRRLIRDLSAALGEDSCSLKIKKKGPLPALKVMERLHHLFVILSVVIGFIVLFILPSGIFMAASIWGTVWIGLLEFHAVIQILSLLHEIYEYAHDHLYTNESLRQYLVQIAKNQKEA</sequence>
<evidence type="ECO:0000256" key="1">
    <source>
        <dbReference type="SAM" id="Phobius"/>
    </source>
</evidence>
<feature type="transmembrane region" description="Helical" evidence="1">
    <location>
        <begin position="48"/>
        <end position="70"/>
    </location>
</feature>
<keyword evidence="1" id="KW-1133">Transmembrane helix</keyword>
<proteinExistence type="predicted"/>
<name>A0A926D3E0_9FIRM</name>
<dbReference type="Proteomes" id="UP000623172">
    <property type="component" value="Unassembled WGS sequence"/>
</dbReference>
<comment type="caution">
    <text evidence="2">The sequence shown here is derived from an EMBL/GenBank/DDBJ whole genome shotgun (WGS) entry which is preliminary data.</text>
</comment>
<evidence type="ECO:0000313" key="3">
    <source>
        <dbReference type="Proteomes" id="UP000623172"/>
    </source>
</evidence>
<feature type="transmembrane region" description="Helical" evidence="1">
    <location>
        <begin position="154"/>
        <end position="175"/>
    </location>
</feature>
<feature type="transmembrane region" description="Helical" evidence="1">
    <location>
        <begin position="128"/>
        <end position="148"/>
    </location>
</feature>
<keyword evidence="3" id="KW-1185">Reference proteome</keyword>
<keyword evidence="1" id="KW-0812">Transmembrane</keyword>
<reference evidence="2" key="1">
    <citation type="submission" date="2020-08" db="EMBL/GenBank/DDBJ databases">
        <title>Genome public.</title>
        <authorList>
            <person name="Liu C."/>
            <person name="Sun Q."/>
        </authorList>
    </citation>
    <scope>NUCLEOTIDE SEQUENCE</scope>
    <source>
        <strain evidence="2">NSJ-53</strain>
    </source>
</reference>
<organism evidence="2 3">
    <name type="scientific">Gehongia tenuis</name>
    <dbReference type="NCBI Taxonomy" id="2763655"/>
    <lineage>
        <taxon>Bacteria</taxon>
        <taxon>Bacillati</taxon>
        <taxon>Bacillota</taxon>
        <taxon>Clostridia</taxon>
        <taxon>Christensenellales</taxon>
        <taxon>Christensenellaceae</taxon>
        <taxon>Gehongia</taxon>
    </lineage>
</organism>
<dbReference type="EMBL" id="JACRSR010000001">
    <property type="protein sequence ID" value="MBC8530516.1"/>
    <property type="molecule type" value="Genomic_DNA"/>
</dbReference>